<keyword evidence="1" id="KW-0812">Transmembrane</keyword>
<feature type="transmembrane region" description="Helical" evidence="1">
    <location>
        <begin position="69"/>
        <end position="87"/>
    </location>
</feature>
<protein>
    <submittedName>
        <fullName evidence="2">Uncharacterized protein</fullName>
    </submittedName>
</protein>
<reference evidence="2" key="1">
    <citation type="journal article" date="2014" name="Front. Microbiol.">
        <title>High frequency of phylogenetically diverse reductive dehalogenase-homologous genes in deep subseafloor sedimentary metagenomes.</title>
        <authorList>
            <person name="Kawai M."/>
            <person name="Futagami T."/>
            <person name="Toyoda A."/>
            <person name="Takaki Y."/>
            <person name="Nishi S."/>
            <person name="Hori S."/>
            <person name="Arai W."/>
            <person name="Tsubouchi T."/>
            <person name="Morono Y."/>
            <person name="Uchiyama I."/>
            <person name="Ito T."/>
            <person name="Fujiyama A."/>
            <person name="Inagaki F."/>
            <person name="Takami H."/>
        </authorList>
    </citation>
    <scope>NUCLEOTIDE SEQUENCE</scope>
    <source>
        <strain evidence="2">Expedition CK06-06</strain>
    </source>
</reference>
<proteinExistence type="predicted"/>
<feature type="transmembrane region" description="Helical" evidence="1">
    <location>
        <begin position="7"/>
        <end position="25"/>
    </location>
</feature>
<evidence type="ECO:0000313" key="2">
    <source>
        <dbReference type="EMBL" id="GAF78408.1"/>
    </source>
</evidence>
<dbReference type="EMBL" id="BARS01004450">
    <property type="protein sequence ID" value="GAF78408.1"/>
    <property type="molecule type" value="Genomic_DNA"/>
</dbReference>
<gene>
    <name evidence="2" type="ORF">S01H1_08695</name>
</gene>
<dbReference type="AlphaFoldDB" id="X0SBH8"/>
<comment type="caution">
    <text evidence="2">The sequence shown here is derived from an EMBL/GenBank/DDBJ whole genome shotgun (WGS) entry which is preliminary data.</text>
</comment>
<evidence type="ECO:0000256" key="1">
    <source>
        <dbReference type="SAM" id="Phobius"/>
    </source>
</evidence>
<accession>X0SBH8</accession>
<name>X0SBH8_9ZZZZ</name>
<keyword evidence="1" id="KW-1133">Transmembrane helix</keyword>
<sequence>MNNNQKIVLSIFIPIILFFITLMIANSVGIKVITHSDIYYDSTTKTFESEGWGSYKTYTHHPFDLEKTWYVWLLFLIFVCIFEYKLFG</sequence>
<organism evidence="2">
    <name type="scientific">marine sediment metagenome</name>
    <dbReference type="NCBI Taxonomy" id="412755"/>
    <lineage>
        <taxon>unclassified sequences</taxon>
        <taxon>metagenomes</taxon>
        <taxon>ecological metagenomes</taxon>
    </lineage>
</organism>
<feature type="non-terminal residue" evidence="2">
    <location>
        <position position="88"/>
    </location>
</feature>
<keyword evidence="1" id="KW-0472">Membrane</keyword>